<dbReference type="SUPFAM" id="SSF46689">
    <property type="entry name" value="Homeodomain-like"/>
    <property type="match status" value="1"/>
</dbReference>
<dbReference type="Proteomes" id="UP001549920">
    <property type="component" value="Unassembled WGS sequence"/>
</dbReference>
<evidence type="ECO:0000256" key="1">
    <source>
        <dbReference type="ARBA" id="ARBA00004123"/>
    </source>
</evidence>
<evidence type="ECO:0000313" key="2">
    <source>
        <dbReference type="EMBL" id="KAL0892950.1"/>
    </source>
</evidence>
<evidence type="ECO:0000313" key="3">
    <source>
        <dbReference type="Proteomes" id="UP001549920"/>
    </source>
</evidence>
<sequence length="112" mass="12761">MSLSPEECTRIITMVQEGRSQRSTARTVGVSLSTVQRVLQRFQETGMNIKRPGNGRSRCTTVRVDRFIVSTMLRNRHLTAVQVRNSLQEVHHNNVNSDTILRLLREADTKAL</sequence>
<organism evidence="2 3">
    <name type="scientific">Loxostege sticticalis</name>
    <name type="common">Beet webworm moth</name>
    <dbReference type="NCBI Taxonomy" id="481309"/>
    <lineage>
        <taxon>Eukaryota</taxon>
        <taxon>Metazoa</taxon>
        <taxon>Ecdysozoa</taxon>
        <taxon>Arthropoda</taxon>
        <taxon>Hexapoda</taxon>
        <taxon>Insecta</taxon>
        <taxon>Pterygota</taxon>
        <taxon>Neoptera</taxon>
        <taxon>Endopterygota</taxon>
        <taxon>Lepidoptera</taxon>
        <taxon>Glossata</taxon>
        <taxon>Ditrysia</taxon>
        <taxon>Pyraloidea</taxon>
        <taxon>Crambidae</taxon>
        <taxon>Pyraustinae</taxon>
        <taxon>Loxostege</taxon>
    </lineage>
</organism>
<gene>
    <name evidence="2" type="ORF">ABMA27_014622</name>
</gene>
<comment type="subcellular location">
    <subcellularLocation>
        <location evidence="1">Nucleus</location>
    </subcellularLocation>
</comment>
<evidence type="ECO:0008006" key="4">
    <source>
        <dbReference type="Google" id="ProtNLM"/>
    </source>
</evidence>
<comment type="caution">
    <text evidence="2">The sequence shown here is derived from an EMBL/GenBank/DDBJ whole genome shotgun (WGS) entry which is preliminary data.</text>
</comment>
<proteinExistence type="predicted"/>
<dbReference type="Gene3D" id="1.10.10.10">
    <property type="entry name" value="Winged helix-like DNA-binding domain superfamily/Winged helix DNA-binding domain"/>
    <property type="match status" value="1"/>
</dbReference>
<name>A0ABR3I9M9_LOXSC</name>
<protein>
    <recommendedName>
        <fullName evidence="4">Paired domain-containing protein</fullName>
    </recommendedName>
</protein>
<reference evidence="2 3" key="1">
    <citation type="submission" date="2024-06" db="EMBL/GenBank/DDBJ databases">
        <title>A chromosome-level genome assembly of beet webworm, Loxostege sticticalis.</title>
        <authorList>
            <person name="Zhang Y."/>
        </authorList>
    </citation>
    <scope>NUCLEOTIDE SEQUENCE [LARGE SCALE GENOMIC DNA]</scope>
    <source>
        <strain evidence="2">AQ026</strain>
        <tissue evidence="2">Whole body</tissue>
    </source>
</reference>
<accession>A0ABR3I9M9</accession>
<dbReference type="InterPro" id="IPR009057">
    <property type="entry name" value="Homeodomain-like_sf"/>
</dbReference>
<dbReference type="EMBL" id="JBEUOH010000006">
    <property type="protein sequence ID" value="KAL0892950.1"/>
    <property type="molecule type" value="Genomic_DNA"/>
</dbReference>
<dbReference type="Pfam" id="PF13551">
    <property type="entry name" value="HTH_29"/>
    <property type="match status" value="1"/>
</dbReference>
<keyword evidence="3" id="KW-1185">Reference proteome</keyword>
<dbReference type="InterPro" id="IPR036388">
    <property type="entry name" value="WH-like_DNA-bd_sf"/>
</dbReference>